<feature type="coiled-coil region" evidence="1">
    <location>
        <begin position="592"/>
        <end position="619"/>
    </location>
</feature>
<sequence>MKEMMIKQKMMKKLHRRNSSTSSSTASVDYTSGERLEFKFSGLQALQKQEKLCQNRQSTVQNGICRWAENLSERIWVPHDDAAKGLEQCLYKLFISMGSGRSGILGEVTVNLSGHFSSENSTSIAQPLKNCSHGTILQVEIQCLTPRSNLRWTDTDSFTEDANASDDLDNTSDASDGRITKSVGSSESSNFQYTSQAGGLGSRERSSSAGGSRSSFDSMDDSFGRESCSPRRNLSEVANDLIGRQDSMRSSNSAQDSPYHVYDSPRSSHSLYSSGSGKSTSSQRQDSGRVSLSIPASPLRSSGSNEFAPEAEGTTVEEIRTEARMWERNTRKLMIDLDFLRKESRDQTRKLENATMEALASRAECDELKHEIDYLKVLLDEAAVKEKEADDLKLQVQDKDDIQTEMEEEIKFQKELNDNLSLQLNRTQESNLELVSILQELEETIEKQRLEIESLTMLKLKQDGEEVDTRVQVSNKKIRAMSSGSDYKDNSVENGQWNPELQLQQFLESQRALESTILHLEKSLEEKTQEIERVQVLKVQTVMVDELEWTKKLSLKDQEIFNLEERLSKAQAAQFPMDGEPDPRETPDLIQVKALKDKIQELEQDCNELTNENLELLYKLKESSKDLSTSVNSISSPLGRRPGSESPSIEDSKITRLECQLQQLKEEAKKRELDGIDAGYLQLRCNELESMFVELEVNIQVFKDKAYYLDGELNKYREKAVEQENEVDALKQLLKSQQEQKPENSSTQEGKVEVVLEIKEMIKDPCNVEKKMDDCLKDDMDMLEKFNMELKSRAEDLGKELLAKTSEIELLKSDFLLKGREIPRWSYNQKDLKTQVSDMQILKSQLKGSLKAMQSDDTLIYECLDKVKRDMVMLNGVKDSQVAANKILEKKLLEVESCNKELELHLAQMEVENIHLSDRISGLESQLRYLTDARESSRLELHHSETCIENLQAQIRRLEEEIETSKVDMKQKLQDMQKRWLEAQEECEYLKKANPKLQTTAESLIDECSALEKSNRELKQQRLDLYNRSKDLEAELRDSQDNFSNLSRRLEDLEDKFSLMGNGIATKEKMFVSELEDLYLQNKEQTEKYVTVENLFNQMYSEKMVEIDSLQQEVAHLSTQIYATQDERDRMASEAVLEMHVLRADKDKLEKAIEDVKEKCRSSEKKLDTVQEEYEARIQELMVELAASKQSHGVLEANLEKLMELLENSRSNEEKLRITVGELHGDLRNCEYQGVQLTEEISSLKGQLQKVPLLQDEVVALKNSLNDVKYENERVETSLLMITADYEELKEEKTSLFKKTSSMQKRVIELEDLERSKVALEEQIMRLQGDLTAKEALCAQDAELKNELGRLKRSNSHLQRKINHLQEEKDECMKNAQVLEEKLEQSNGAISFGSNSSLHDYMKFSEDLEATRSDETSIDAASRIQSLENELAEALEANDMFKSQIKSFVSKGQVHHSEVEVVGMTINKENDKDPSSVETELKELQERYLHMSLKYAEVEAQREELVSKLKAARPGRSWQTCIETTSNQIQRLANSFAQHNMKYLYNNESIWLSQQTQQVPFLT</sequence>
<feature type="coiled-coil region" evidence="1">
    <location>
        <begin position="337"/>
        <end position="458"/>
    </location>
</feature>
<feature type="coiled-coil region" evidence="1">
    <location>
        <begin position="654"/>
        <end position="740"/>
    </location>
</feature>
<evidence type="ECO:0000313" key="5">
    <source>
        <dbReference type="Proteomes" id="UP001172457"/>
    </source>
</evidence>
<dbReference type="Proteomes" id="UP001172457">
    <property type="component" value="Chromosome 7"/>
</dbReference>
<dbReference type="PANTHER" id="PTHR47270">
    <property type="entry name" value="PROTEIN MLP1-LIKE"/>
    <property type="match status" value="1"/>
</dbReference>
<evidence type="ECO:0000259" key="3">
    <source>
        <dbReference type="PROSITE" id="PS51840"/>
    </source>
</evidence>
<organism evidence="4 5">
    <name type="scientific">Centaurea solstitialis</name>
    <name type="common">yellow star-thistle</name>
    <dbReference type="NCBI Taxonomy" id="347529"/>
    <lineage>
        <taxon>Eukaryota</taxon>
        <taxon>Viridiplantae</taxon>
        <taxon>Streptophyta</taxon>
        <taxon>Embryophyta</taxon>
        <taxon>Tracheophyta</taxon>
        <taxon>Spermatophyta</taxon>
        <taxon>Magnoliopsida</taxon>
        <taxon>eudicotyledons</taxon>
        <taxon>Gunneridae</taxon>
        <taxon>Pentapetalae</taxon>
        <taxon>asterids</taxon>
        <taxon>campanulids</taxon>
        <taxon>Asterales</taxon>
        <taxon>Asteraceae</taxon>
        <taxon>Carduoideae</taxon>
        <taxon>Cardueae</taxon>
        <taxon>Centaureinae</taxon>
        <taxon>Centaurea</taxon>
    </lineage>
</organism>
<gene>
    <name evidence="4" type="ORF">OSB04_026600</name>
</gene>
<feature type="coiled-coil region" evidence="1">
    <location>
        <begin position="1272"/>
        <end position="1389"/>
    </location>
</feature>
<evidence type="ECO:0000256" key="2">
    <source>
        <dbReference type="SAM" id="MobiDB-lite"/>
    </source>
</evidence>
<proteinExistence type="predicted"/>
<feature type="compositionally biased region" description="Low complexity" evidence="2">
    <location>
        <begin position="19"/>
        <end position="28"/>
    </location>
</feature>
<feature type="region of interest" description="Disordered" evidence="2">
    <location>
        <begin position="629"/>
        <end position="652"/>
    </location>
</feature>
<dbReference type="SUPFAM" id="SSF57997">
    <property type="entry name" value="Tropomyosin"/>
    <property type="match status" value="1"/>
</dbReference>
<feature type="compositionally biased region" description="Low complexity" evidence="2">
    <location>
        <begin position="264"/>
        <end position="282"/>
    </location>
</feature>
<evidence type="ECO:0000313" key="4">
    <source>
        <dbReference type="EMBL" id="KAJ9540094.1"/>
    </source>
</evidence>
<comment type="caution">
    <text evidence="4">The sequence shown here is derived from an EMBL/GenBank/DDBJ whole genome shotgun (WGS) entry which is preliminary data.</text>
</comment>
<dbReference type="Gene3D" id="1.10.287.1490">
    <property type="match status" value="1"/>
</dbReference>
<feature type="coiled-coil region" evidence="1">
    <location>
        <begin position="510"/>
        <end position="537"/>
    </location>
</feature>
<dbReference type="PANTHER" id="PTHR47270:SF8">
    <property type="entry name" value="NT-TYPE C2 DOMAIN-CONTAINING PROTEIN"/>
    <property type="match status" value="1"/>
</dbReference>
<dbReference type="PROSITE" id="PS51840">
    <property type="entry name" value="C2_NT"/>
    <property type="match status" value="1"/>
</dbReference>
<feature type="coiled-coil region" evidence="1">
    <location>
        <begin position="1100"/>
        <end position="1219"/>
    </location>
</feature>
<feature type="region of interest" description="Disordered" evidence="2">
    <location>
        <begin position="158"/>
        <end position="315"/>
    </location>
</feature>
<feature type="compositionally biased region" description="Basic residues" evidence="2">
    <location>
        <begin position="9"/>
        <end position="18"/>
    </location>
</feature>
<evidence type="ECO:0000256" key="1">
    <source>
        <dbReference type="SAM" id="Coils"/>
    </source>
</evidence>
<feature type="compositionally biased region" description="Acidic residues" evidence="2">
    <location>
        <begin position="158"/>
        <end position="170"/>
    </location>
</feature>
<feature type="region of interest" description="Disordered" evidence="2">
    <location>
        <begin position="1"/>
        <end position="28"/>
    </location>
</feature>
<feature type="compositionally biased region" description="Low complexity" evidence="2">
    <location>
        <begin position="207"/>
        <end position="217"/>
    </location>
</feature>
<dbReference type="Pfam" id="PF10358">
    <property type="entry name" value="NT-C2"/>
    <property type="match status" value="1"/>
</dbReference>
<keyword evidence="5" id="KW-1185">Reference proteome</keyword>
<feature type="coiled-coil region" evidence="1">
    <location>
        <begin position="1417"/>
        <end position="1444"/>
    </location>
</feature>
<name>A0AA38W7E2_9ASTR</name>
<feature type="coiled-coil region" evidence="1">
    <location>
        <begin position="899"/>
        <end position="1056"/>
    </location>
</feature>
<reference evidence="4" key="1">
    <citation type="submission" date="2023-03" db="EMBL/GenBank/DDBJ databases">
        <title>Chromosome-scale reference genome and RAD-based genetic map of yellow starthistle (Centaurea solstitialis) reveal putative structural variation and QTLs associated with invader traits.</title>
        <authorList>
            <person name="Reatini B."/>
            <person name="Cang F.A."/>
            <person name="Jiang Q."/>
            <person name="Mckibben M.T.W."/>
            <person name="Barker M.S."/>
            <person name="Rieseberg L.H."/>
            <person name="Dlugosch K.M."/>
        </authorList>
    </citation>
    <scope>NUCLEOTIDE SEQUENCE</scope>
    <source>
        <strain evidence="4">CAN-66</strain>
        <tissue evidence="4">Leaf</tissue>
    </source>
</reference>
<accession>A0AA38W7E2</accession>
<protein>
    <recommendedName>
        <fullName evidence="3">C2 NT-type domain-containing protein</fullName>
    </recommendedName>
</protein>
<keyword evidence="1" id="KW-0175">Coiled coil</keyword>
<dbReference type="InterPro" id="IPR019448">
    <property type="entry name" value="NT-C2"/>
</dbReference>
<dbReference type="EMBL" id="JARYMX010000007">
    <property type="protein sequence ID" value="KAJ9540094.1"/>
    <property type="molecule type" value="Genomic_DNA"/>
</dbReference>
<feature type="domain" description="C2 NT-type" evidence="3">
    <location>
        <begin position="1"/>
        <end position="145"/>
    </location>
</feature>
<feature type="compositionally biased region" description="Polar residues" evidence="2">
    <location>
        <begin position="182"/>
        <end position="197"/>
    </location>
</feature>